<evidence type="ECO:0000313" key="1">
    <source>
        <dbReference type="EMBL" id="CAB4756134.1"/>
    </source>
</evidence>
<sequence length="178" mass="19629">MKRKLSSLILVLALSPFVTSPAVAAIDLQADLNRIVAGIKKFDANSATASSVSTMTDVKRIFSNNAAILREIGDANAAFKRDLNSAKRQIPSKDTKDSPAFNTLMNLTKGYEGWLKYQNMDQAASQKCINSAGSSYSTFTLCSITLLPNTMEHERIGRQKILTAWAAWKKWQVKYGYA</sequence>
<name>A0A6J6UAI3_9ZZZZ</name>
<protein>
    <submittedName>
        <fullName evidence="1">Unannotated protein</fullName>
    </submittedName>
</protein>
<dbReference type="EMBL" id="CAEZZG010000010">
    <property type="protein sequence ID" value="CAB4756134.1"/>
    <property type="molecule type" value="Genomic_DNA"/>
</dbReference>
<dbReference type="AlphaFoldDB" id="A0A6J6UAI3"/>
<proteinExistence type="predicted"/>
<reference evidence="1" key="1">
    <citation type="submission" date="2020-05" db="EMBL/GenBank/DDBJ databases">
        <authorList>
            <person name="Chiriac C."/>
            <person name="Salcher M."/>
            <person name="Ghai R."/>
            <person name="Kavagutti S V."/>
        </authorList>
    </citation>
    <scope>NUCLEOTIDE SEQUENCE</scope>
</reference>
<gene>
    <name evidence="1" type="ORF">UFOPK2844_00766</name>
</gene>
<accession>A0A6J6UAI3</accession>
<organism evidence="1">
    <name type="scientific">freshwater metagenome</name>
    <dbReference type="NCBI Taxonomy" id="449393"/>
    <lineage>
        <taxon>unclassified sequences</taxon>
        <taxon>metagenomes</taxon>
        <taxon>ecological metagenomes</taxon>
    </lineage>
</organism>